<feature type="region of interest" description="Disordered" evidence="17">
    <location>
        <begin position="386"/>
        <end position="406"/>
    </location>
</feature>
<dbReference type="GO" id="GO:0043565">
    <property type="term" value="F:sequence-specific DNA binding"/>
    <property type="evidence" value="ECO:0007669"/>
    <property type="project" value="InterPro"/>
</dbReference>
<evidence type="ECO:0000313" key="20">
    <source>
        <dbReference type="EMBL" id="QDU60645.1"/>
    </source>
</evidence>
<dbReference type="InterPro" id="IPR027417">
    <property type="entry name" value="P-loop_NTPase"/>
</dbReference>
<dbReference type="SMART" id="SM00382">
    <property type="entry name" value="AAA"/>
    <property type="match status" value="1"/>
</dbReference>
<dbReference type="SUPFAM" id="SSF46689">
    <property type="entry name" value="Homeodomain-like"/>
    <property type="match status" value="1"/>
</dbReference>
<feature type="domain" description="Sigma-54 factor interaction" evidence="18">
    <location>
        <begin position="143"/>
        <end position="372"/>
    </location>
</feature>
<dbReference type="Pfam" id="PF00158">
    <property type="entry name" value="Sigma54_activat"/>
    <property type="match status" value="1"/>
</dbReference>
<dbReference type="GO" id="GO:0005524">
    <property type="term" value="F:ATP binding"/>
    <property type="evidence" value="ECO:0007669"/>
    <property type="project" value="UniProtKB-KW"/>
</dbReference>
<dbReference type="AlphaFoldDB" id="A0A518B0Z9"/>
<evidence type="ECO:0000256" key="15">
    <source>
        <dbReference type="ARBA" id="ARBA00031910"/>
    </source>
</evidence>
<keyword evidence="5 16" id="KW-0597">Phosphoprotein</keyword>
<evidence type="ECO:0000256" key="14">
    <source>
        <dbReference type="ARBA" id="ARBA00029881"/>
    </source>
</evidence>
<keyword evidence="10" id="KW-0238">DNA-binding</keyword>
<dbReference type="InterPro" id="IPR002197">
    <property type="entry name" value="HTH_Fis"/>
</dbReference>
<dbReference type="InterPro" id="IPR001789">
    <property type="entry name" value="Sig_transdc_resp-reg_receiver"/>
</dbReference>
<keyword evidence="11" id="KW-0010">Activator</keyword>
<gene>
    <name evidence="20" type="primary">glnG_1</name>
    <name evidence="20" type="ORF">Pan216_14920</name>
</gene>
<evidence type="ECO:0000256" key="17">
    <source>
        <dbReference type="SAM" id="MobiDB-lite"/>
    </source>
</evidence>
<dbReference type="PRINTS" id="PR01590">
    <property type="entry name" value="HTHFIS"/>
</dbReference>
<dbReference type="RefSeq" id="WP_145256809.1">
    <property type="nucleotide sequence ID" value="NZ_CP036279.1"/>
</dbReference>
<name>A0A518B0Z9_9BACT</name>
<dbReference type="OrthoDB" id="9803970at2"/>
<evidence type="ECO:0000259" key="19">
    <source>
        <dbReference type="PROSITE" id="PS50110"/>
    </source>
</evidence>
<dbReference type="InterPro" id="IPR003593">
    <property type="entry name" value="AAA+_ATPase"/>
</dbReference>
<protein>
    <recommendedName>
        <fullName evidence="2">DNA-binding transcriptional regulator NtrC</fullName>
    </recommendedName>
    <alternativeName>
        <fullName evidence="14">Nitrogen regulation protein NR(I)</fullName>
    </alternativeName>
    <alternativeName>
        <fullName evidence="15">Nitrogen regulator I</fullName>
    </alternativeName>
</protein>
<dbReference type="Proteomes" id="UP000317093">
    <property type="component" value="Chromosome"/>
</dbReference>
<dbReference type="GO" id="GO:0006355">
    <property type="term" value="P:regulation of DNA-templated transcription"/>
    <property type="evidence" value="ECO:0007669"/>
    <property type="project" value="InterPro"/>
</dbReference>
<dbReference type="InterPro" id="IPR025662">
    <property type="entry name" value="Sigma_54_int_dom_ATP-bd_1"/>
</dbReference>
<dbReference type="EMBL" id="CP036279">
    <property type="protein sequence ID" value="QDU60645.1"/>
    <property type="molecule type" value="Genomic_DNA"/>
</dbReference>
<evidence type="ECO:0000259" key="18">
    <source>
        <dbReference type="PROSITE" id="PS50045"/>
    </source>
</evidence>
<evidence type="ECO:0000256" key="10">
    <source>
        <dbReference type="ARBA" id="ARBA00023125"/>
    </source>
</evidence>
<feature type="domain" description="Response regulatory" evidence="19">
    <location>
        <begin position="3"/>
        <end position="117"/>
    </location>
</feature>
<dbReference type="CDD" id="cd00009">
    <property type="entry name" value="AAA"/>
    <property type="match status" value="1"/>
</dbReference>
<dbReference type="GO" id="GO:0005737">
    <property type="term" value="C:cytoplasm"/>
    <property type="evidence" value="ECO:0007669"/>
    <property type="project" value="UniProtKB-SubCell"/>
</dbReference>
<dbReference type="Pfam" id="PF00072">
    <property type="entry name" value="Response_reg"/>
    <property type="match status" value="1"/>
</dbReference>
<dbReference type="PROSITE" id="PS50110">
    <property type="entry name" value="RESPONSE_REGULATORY"/>
    <property type="match status" value="1"/>
</dbReference>
<evidence type="ECO:0000313" key="21">
    <source>
        <dbReference type="Proteomes" id="UP000317093"/>
    </source>
</evidence>
<dbReference type="SMART" id="SM00448">
    <property type="entry name" value="REC"/>
    <property type="match status" value="1"/>
</dbReference>
<comment type="subcellular location">
    <subcellularLocation>
        <location evidence="1">Cytoplasm</location>
    </subcellularLocation>
</comment>
<dbReference type="InterPro" id="IPR058031">
    <property type="entry name" value="AAA_lid_NorR"/>
</dbReference>
<keyword evidence="4" id="KW-0678">Repressor</keyword>
<evidence type="ECO:0000256" key="6">
    <source>
        <dbReference type="ARBA" id="ARBA00022741"/>
    </source>
</evidence>
<keyword evidence="12" id="KW-0804">Transcription</keyword>
<dbReference type="FunFam" id="3.40.50.300:FF:000006">
    <property type="entry name" value="DNA-binding transcriptional regulator NtrC"/>
    <property type="match status" value="1"/>
</dbReference>
<dbReference type="PROSITE" id="PS50045">
    <property type="entry name" value="SIGMA54_INTERACT_4"/>
    <property type="match status" value="1"/>
</dbReference>
<keyword evidence="21" id="KW-1185">Reference proteome</keyword>
<evidence type="ECO:0000256" key="7">
    <source>
        <dbReference type="ARBA" id="ARBA00022840"/>
    </source>
</evidence>
<keyword evidence="6" id="KW-0547">Nucleotide-binding</keyword>
<evidence type="ECO:0000256" key="4">
    <source>
        <dbReference type="ARBA" id="ARBA00022491"/>
    </source>
</evidence>
<dbReference type="Gene3D" id="1.10.10.60">
    <property type="entry name" value="Homeodomain-like"/>
    <property type="match status" value="1"/>
</dbReference>
<evidence type="ECO:0000256" key="9">
    <source>
        <dbReference type="ARBA" id="ARBA00023015"/>
    </source>
</evidence>
<dbReference type="SUPFAM" id="SSF52540">
    <property type="entry name" value="P-loop containing nucleoside triphosphate hydrolases"/>
    <property type="match status" value="1"/>
</dbReference>
<dbReference type="InterPro" id="IPR002078">
    <property type="entry name" value="Sigma_54_int"/>
</dbReference>
<keyword evidence="3" id="KW-0963">Cytoplasm</keyword>
<organism evidence="20 21">
    <name type="scientific">Kolteria novifilia</name>
    <dbReference type="NCBI Taxonomy" id="2527975"/>
    <lineage>
        <taxon>Bacteria</taxon>
        <taxon>Pseudomonadati</taxon>
        <taxon>Planctomycetota</taxon>
        <taxon>Planctomycetia</taxon>
        <taxon>Kolteriales</taxon>
        <taxon>Kolteriaceae</taxon>
        <taxon>Kolteria</taxon>
    </lineage>
</organism>
<dbReference type="InterPro" id="IPR009057">
    <property type="entry name" value="Homeodomain-like_sf"/>
</dbReference>
<evidence type="ECO:0000256" key="8">
    <source>
        <dbReference type="ARBA" id="ARBA00023012"/>
    </source>
</evidence>
<evidence type="ECO:0000256" key="12">
    <source>
        <dbReference type="ARBA" id="ARBA00023163"/>
    </source>
</evidence>
<dbReference type="KEGG" id="knv:Pan216_14920"/>
<keyword evidence="9" id="KW-0805">Transcription regulation</keyword>
<dbReference type="Gene3D" id="3.40.50.2300">
    <property type="match status" value="1"/>
</dbReference>
<dbReference type="PANTHER" id="PTHR32071">
    <property type="entry name" value="TRANSCRIPTIONAL REGULATORY PROTEIN"/>
    <property type="match status" value="1"/>
</dbReference>
<evidence type="ECO:0000256" key="1">
    <source>
        <dbReference type="ARBA" id="ARBA00004496"/>
    </source>
</evidence>
<sequence length="496" mass="55439">MDRLLVVDDDPLIHTLLQNTFTRPKYALTSVVSAEEGLESFRAESPDAVLLDVRLPDMSGLEAIERFTEIDATVPIIVITANGESDSAIEAMKLGAYDYLVKPLDLKHVGQLISSALNMRHLMAVTVSLGENPVDDQQQGEALIGNSATMREVYKSIGRVAPRAVTVLLRGESGTGKELVARAIYQHSQRAHRPFMAINCAAIPENLLESELFGHEKGAFTSADRLRIGKFEQCNGGTLFLDEVGDMPLPLQSKILRVLQEQRFQRVGGNETIATDVRIIAATHRDLERLVAEETFRADLYYRLNVVSIVLPPLRDRIEDLGPLVDHLVRRFGRELDSEVTKIAPDVLEMLANYPWPGNIRELQSALKQAIIQASGSILMVDHLPETIREPDEDHRSSTRDRRQRDDDELHWSQFLAENLEQGTTSLYADSIEHLERFLIRRVLEHTGGHQSHASEILGITRSSLRNKIRNLGIQIDQVVRAGEECDDVISSMAAD</sequence>
<accession>A0A518B0Z9</accession>
<evidence type="ECO:0000256" key="5">
    <source>
        <dbReference type="ARBA" id="ARBA00022553"/>
    </source>
</evidence>
<keyword evidence="7" id="KW-0067">ATP-binding</keyword>
<keyword evidence="13" id="KW-0535">Nitrogen fixation</keyword>
<proteinExistence type="predicted"/>
<dbReference type="PANTHER" id="PTHR32071:SF95">
    <property type="entry name" value="DNA-BINDING TRANSCRIPTIONAL REGULATOR NTRC"/>
    <property type="match status" value="1"/>
</dbReference>
<reference evidence="20 21" key="1">
    <citation type="submission" date="2019-02" db="EMBL/GenBank/DDBJ databases">
        <title>Deep-cultivation of Planctomycetes and their phenomic and genomic characterization uncovers novel biology.</title>
        <authorList>
            <person name="Wiegand S."/>
            <person name="Jogler M."/>
            <person name="Boedeker C."/>
            <person name="Pinto D."/>
            <person name="Vollmers J."/>
            <person name="Rivas-Marin E."/>
            <person name="Kohn T."/>
            <person name="Peeters S.H."/>
            <person name="Heuer A."/>
            <person name="Rast P."/>
            <person name="Oberbeckmann S."/>
            <person name="Bunk B."/>
            <person name="Jeske O."/>
            <person name="Meyerdierks A."/>
            <person name="Storesund J.E."/>
            <person name="Kallscheuer N."/>
            <person name="Luecker S."/>
            <person name="Lage O.M."/>
            <person name="Pohl T."/>
            <person name="Merkel B.J."/>
            <person name="Hornburger P."/>
            <person name="Mueller R.-W."/>
            <person name="Bruemmer F."/>
            <person name="Labrenz M."/>
            <person name="Spormann A.M."/>
            <person name="Op den Camp H."/>
            <person name="Overmann J."/>
            <person name="Amann R."/>
            <person name="Jetten M.S.M."/>
            <person name="Mascher T."/>
            <person name="Medema M.H."/>
            <person name="Devos D.P."/>
            <person name="Kaster A.-K."/>
            <person name="Ovreas L."/>
            <person name="Rohde M."/>
            <person name="Galperin M.Y."/>
            <person name="Jogler C."/>
        </authorList>
    </citation>
    <scope>NUCLEOTIDE SEQUENCE [LARGE SCALE GENOMIC DNA]</scope>
    <source>
        <strain evidence="20 21">Pan216</strain>
    </source>
</reference>
<dbReference type="InterPro" id="IPR011006">
    <property type="entry name" value="CheY-like_superfamily"/>
</dbReference>
<dbReference type="GO" id="GO:0000160">
    <property type="term" value="P:phosphorelay signal transduction system"/>
    <property type="evidence" value="ECO:0007669"/>
    <property type="project" value="UniProtKB-KW"/>
</dbReference>
<dbReference type="CDD" id="cd00156">
    <property type="entry name" value="REC"/>
    <property type="match status" value="1"/>
</dbReference>
<dbReference type="Gene3D" id="3.40.50.300">
    <property type="entry name" value="P-loop containing nucleotide triphosphate hydrolases"/>
    <property type="match status" value="1"/>
</dbReference>
<dbReference type="Pfam" id="PF02954">
    <property type="entry name" value="HTH_8"/>
    <property type="match status" value="1"/>
</dbReference>
<evidence type="ECO:0000256" key="16">
    <source>
        <dbReference type="PROSITE-ProRule" id="PRU00169"/>
    </source>
</evidence>
<evidence type="ECO:0000256" key="2">
    <source>
        <dbReference type="ARBA" id="ARBA00019059"/>
    </source>
</evidence>
<dbReference type="SUPFAM" id="SSF52172">
    <property type="entry name" value="CheY-like"/>
    <property type="match status" value="1"/>
</dbReference>
<keyword evidence="8" id="KW-0902">Two-component regulatory system</keyword>
<dbReference type="Gene3D" id="1.10.8.60">
    <property type="match status" value="1"/>
</dbReference>
<dbReference type="PROSITE" id="PS00675">
    <property type="entry name" value="SIGMA54_INTERACT_1"/>
    <property type="match status" value="1"/>
</dbReference>
<feature type="modified residue" description="4-aspartylphosphate" evidence="16">
    <location>
        <position position="52"/>
    </location>
</feature>
<dbReference type="Pfam" id="PF25601">
    <property type="entry name" value="AAA_lid_14"/>
    <property type="match status" value="1"/>
</dbReference>
<evidence type="ECO:0000256" key="3">
    <source>
        <dbReference type="ARBA" id="ARBA00022490"/>
    </source>
</evidence>
<evidence type="ECO:0000256" key="11">
    <source>
        <dbReference type="ARBA" id="ARBA00023159"/>
    </source>
</evidence>
<evidence type="ECO:0000256" key="13">
    <source>
        <dbReference type="ARBA" id="ARBA00023231"/>
    </source>
</evidence>